<reference evidence="1" key="2">
    <citation type="submission" date="2024-01" db="EMBL/GenBank/DDBJ databases">
        <title>Long-read genome sequencing of X. campestris pv. papavericola.</title>
        <authorList>
            <person name="Hussain R.M.F."/>
            <person name="Greer S."/>
            <person name="Harrison J."/>
            <person name="Grant M."/>
            <person name="Vicente J."/>
            <person name="Studholme D.J."/>
        </authorList>
    </citation>
    <scope>NUCLEOTIDE SEQUENCE</scope>
    <source>
        <strain evidence="1">NCPPB 2970</strain>
    </source>
</reference>
<proteinExistence type="predicted"/>
<evidence type="ECO:0000313" key="1">
    <source>
        <dbReference type="EMBL" id="MEC3889403.1"/>
    </source>
</evidence>
<dbReference type="EMBL" id="JAJFNJ020000003">
    <property type="protein sequence ID" value="MEC3889403.1"/>
    <property type="molecule type" value="Genomic_DNA"/>
</dbReference>
<name>A0AAJ2X698_XANCA</name>
<dbReference type="RefSeq" id="WP_228425727.1">
    <property type="nucleotide sequence ID" value="NZ_JAJFNJ020000003.1"/>
</dbReference>
<protein>
    <submittedName>
        <fullName evidence="1">Uncharacterized protein</fullName>
    </submittedName>
</protein>
<organism evidence="1 2">
    <name type="scientific">Xanthomonas campestris pv. papavericola</name>
    <dbReference type="NCBI Taxonomy" id="487881"/>
    <lineage>
        <taxon>Bacteria</taxon>
        <taxon>Pseudomonadati</taxon>
        <taxon>Pseudomonadota</taxon>
        <taxon>Gammaproteobacteria</taxon>
        <taxon>Lysobacterales</taxon>
        <taxon>Lysobacteraceae</taxon>
        <taxon>Xanthomonas</taxon>
    </lineage>
</organism>
<dbReference type="AlphaFoldDB" id="A0AAJ2X698"/>
<gene>
    <name evidence="1" type="ORF">LLE72_017035</name>
</gene>
<accession>A0AAJ2X698</accession>
<evidence type="ECO:0000313" key="2">
    <source>
        <dbReference type="Proteomes" id="UP001297361"/>
    </source>
</evidence>
<dbReference type="Proteomes" id="UP001297361">
    <property type="component" value="Unassembled WGS sequence"/>
</dbReference>
<reference evidence="1" key="1">
    <citation type="submission" date="2021-10" db="EMBL/GenBank/DDBJ databases">
        <authorList>
            <person name="Hussein R."/>
            <person name="Harrison J."/>
            <person name="Studholme D.J."/>
            <person name="Vicente J."/>
            <person name="Grant M."/>
        </authorList>
    </citation>
    <scope>NUCLEOTIDE SEQUENCE</scope>
    <source>
        <strain evidence="1">NCPPB 2970</strain>
    </source>
</reference>
<comment type="caution">
    <text evidence="1">The sequence shown here is derived from an EMBL/GenBank/DDBJ whole genome shotgun (WGS) entry which is preliminary data.</text>
</comment>
<sequence length="74" mass="9003">MSALLPDSYTAWRHCIEVDCNQLLTRDFIAHRLTNLRDPHDHHTQQFLRRWGEPHHQQVIHWFERADKDIKASY</sequence>